<keyword evidence="2" id="KW-1185">Reference proteome</keyword>
<comment type="caution">
    <text evidence="1">The sequence shown here is derived from an EMBL/GenBank/DDBJ whole genome shotgun (WGS) entry which is preliminary data.</text>
</comment>
<protein>
    <submittedName>
        <fullName evidence="1">Uncharacterized protein</fullName>
    </submittedName>
</protein>
<evidence type="ECO:0000313" key="1">
    <source>
        <dbReference type="EMBL" id="GBP60138.1"/>
    </source>
</evidence>
<gene>
    <name evidence="1" type="ORF">EVAR_41828_1</name>
</gene>
<dbReference type="AlphaFoldDB" id="A0A4C1X8K3"/>
<organism evidence="1 2">
    <name type="scientific">Eumeta variegata</name>
    <name type="common">Bagworm moth</name>
    <name type="synonym">Eumeta japonica</name>
    <dbReference type="NCBI Taxonomy" id="151549"/>
    <lineage>
        <taxon>Eukaryota</taxon>
        <taxon>Metazoa</taxon>
        <taxon>Ecdysozoa</taxon>
        <taxon>Arthropoda</taxon>
        <taxon>Hexapoda</taxon>
        <taxon>Insecta</taxon>
        <taxon>Pterygota</taxon>
        <taxon>Neoptera</taxon>
        <taxon>Endopterygota</taxon>
        <taxon>Lepidoptera</taxon>
        <taxon>Glossata</taxon>
        <taxon>Ditrysia</taxon>
        <taxon>Tineoidea</taxon>
        <taxon>Psychidae</taxon>
        <taxon>Oiketicinae</taxon>
        <taxon>Eumeta</taxon>
    </lineage>
</organism>
<evidence type="ECO:0000313" key="2">
    <source>
        <dbReference type="Proteomes" id="UP000299102"/>
    </source>
</evidence>
<proteinExistence type="predicted"/>
<sequence>MSCSRTEPSLRETNSRLAGFFSEHRRYPLNLFIPSQTRRAPPGSTWRILASTSTRAPTIAPPRIMSLRRYVQHLRRAPPTAREWRWRRRPNRGLTARSRARLGATRSVIRYGLDAIEYRIENDYYLLIYLKLAECDANWRTGDPAICPWIEFCFMMCARCRRMRLRLAVVATLGANDGSLSGPTPVRFYLWSCILFRKLLY</sequence>
<dbReference type="Proteomes" id="UP000299102">
    <property type="component" value="Unassembled WGS sequence"/>
</dbReference>
<dbReference type="EMBL" id="BGZK01000780">
    <property type="protein sequence ID" value="GBP60138.1"/>
    <property type="molecule type" value="Genomic_DNA"/>
</dbReference>
<accession>A0A4C1X8K3</accession>
<reference evidence="1 2" key="1">
    <citation type="journal article" date="2019" name="Commun. Biol.">
        <title>The bagworm genome reveals a unique fibroin gene that provides high tensile strength.</title>
        <authorList>
            <person name="Kono N."/>
            <person name="Nakamura H."/>
            <person name="Ohtoshi R."/>
            <person name="Tomita M."/>
            <person name="Numata K."/>
            <person name="Arakawa K."/>
        </authorList>
    </citation>
    <scope>NUCLEOTIDE SEQUENCE [LARGE SCALE GENOMIC DNA]</scope>
</reference>
<name>A0A4C1X8K3_EUMVA</name>